<comment type="caution">
    <text evidence="7">The sequence shown here is derived from an EMBL/GenBank/DDBJ whole genome shotgun (WGS) entry which is preliminary data.</text>
</comment>
<dbReference type="SUPFAM" id="SSF103473">
    <property type="entry name" value="MFS general substrate transporter"/>
    <property type="match status" value="1"/>
</dbReference>
<evidence type="ECO:0000256" key="3">
    <source>
        <dbReference type="ARBA" id="ARBA00022692"/>
    </source>
</evidence>
<dbReference type="PANTHER" id="PTHR43791">
    <property type="entry name" value="PERMEASE-RELATED"/>
    <property type="match status" value="1"/>
</dbReference>
<dbReference type="InterPro" id="IPR036259">
    <property type="entry name" value="MFS_trans_sf"/>
</dbReference>
<keyword evidence="4 6" id="KW-1133">Transmembrane helix</keyword>
<feature type="transmembrane region" description="Helical" evidence="6">
    <location>
        <begin position="75"/>
        <end position="95"/>
    </location>
</feature>
<keyword evidence="5 6" id="KW-0472">Membrane</keyword>
<dbReference type="Proteomes" id="UP000789901">
    <property type="component" value="Unassembled WGS sequence"/>
</dbReference>
<name>A0ABN7WL03_GIGMA</name>
<feature type="transmembrane region" description="Helical" evidence="6">
    <location>
        <begin position="45"/>
        <end position="68"/>
    </location>
</feature>
<evidence type="ECO:0000256" key="4">
    <source>
        <dbReference type="ARBA" id="ARBA00022989"/>
    </source>
</evidence>
<evidence type="ECO:0000256" key="1">
    <source>
        <dbReference type="ARBA" id="ARBA00004141"/>
    </source>
</evidence>
<organism evidence="7 8">
    <name type="scientific">Gigaspora margarita</name>
    <dbReference type="NCBI Taxonomy" id="4874"/>
    <lineage>
        <taxon>Eukaryota</taxon>
        <taxon>Fungi</taxon>
        <taxon>Fungi incertae sedis</taxon>
        <taxon>Mucoromycota</taxon>
        <taxon>Glomeromycotina</taxon>
        <taxon>Glomeromycetes</taxon>
        <taxon>Diversisporales</taxon>
        <taxon>Gigasporaceae</taxon>
        <taxon>Gigaspora</taxon>
    </lineage>
</organism>
<proteinExistence type="predicted"/>
<reference evidence="7 8" key="1">
    <citation type="submission" date="2021-06" db="EMBL/GenBank/DDBJ databases">
        <authorList>
            <person name="Kallberg Y."/>
            <person name="Tangrot J."/>
            <person name="Rosling A."/>
        </authorList>
    </citation>
    <scope>NUCLEOTIDE SEQUENCE [LARGE SCALE GENOMIC DNA]</scope>
    <source>
        <strain evidence="7 8">120-4 pot B 10/14</strain>
    </source>
</reference>
<comment type="subcellular location">
    <subcellularLocation>
        <location evidence="1">Membrane</location>
        <topology evidence="1">Multi-pass membrane protein</topology>
    </subcellularLocation>
</comment>
<evidence type="ECO:0000256" key="5">
    <source>
        <dbReference type="ARBA" id="ARBA00023136"/>
    </source>
</evidence>
<accession>A0ABN7WL03</accession>
<feature type="non-terminal residue" evidence="7">
    <location>
        <position position="111"/>
    </location>
</feature>
<sequence length="111" mass="12582">MSNIEKHENNSHELVNTDHKTLERRIVRKCDIYVLRNATVAGYNYMYFNTTPLAFTLAVSAHFFGYMIFEIPSVLVTNILGFHVWLPILMVGWSISSATQAACTNVTQLGI</sequence>
<dbReference type="PANTHER" id="PTHR43791:SF36">
    <property type="entry name" value="TRANSPORTER, PUTATIVE (AFU_ORTHOLOGUE AFUA_6G08340)-RELATED"/>
    <property type="match status" value="1"/>
</dbReference>
<evidence type="ECO:0000313" key="7">
    <source>
        <dbReference type="EMBL" id="CAG8834764.1"/>
    </source>
</evidence>
<keyword evidence="2" id="KW-0813">Transport</keyword>
<gene>
    <name evidence="7" type="ORF">GMARGA_LOCUS32231</name>
</gene>
<keyword evidence="3 6" id="KW-0812">Transmembrane</keyword>
<protein>
    <submittedName>
        <fullName evidence="7">1068_t:CDS:1</fullName>
    </submittedName>
</protein>
<evidence type="ECO:0000313" key="8">
    <source>
        <dbReference type="Proteomes" id="UP000789901"/>
    </source>
</evidence>
<evidence type="ECO:0000256" key="2">
    <source>
        <dbReference type="ARBA" id="ARBA00022448"/>
    </source>
</evidence>
<keyword evidence="8" id="KW-1185">Reference proteome</keyword>
<evidence type="ECO:0000256" key="6">
    <source>
        <dbReference type="SAM" id="Phobius"/>
    </source>
</evidence>
<dbReference type="EMBL" id="CAJVQB010050104">
    <property type="protein sequence ID" value="CAG8834764.1"/>
    <property type="molecule type" value="Genomic_DNA"/>
</dbReference>